<dbReference type="Pfam" id="PF17853">
    <property type="entry name" value="GGDEF_2"/>
    <property type="match status" value="1"/>
</dbReference>
<reference evidence="7 8" key="1">
    <citation type="journal article" date="2016" name="Sci. Rep.">
        <title>Complete genome sequence and transcriptomic analysis of a novel marine strain Bacillus weihaiensis reveals the mechanism of brown algae degradation.</title>
        <authorList>
            <person name="Zhu Y."/>
            <person name="Chen P."/>
            <person name="Bao Y."/>
            <person name="Men Y."/>
            <person name="Zeng Y."/>
            <person name="Yang J."/>
            <person name="Sun J."/>
            <person name="Sun Y."/>
        </authorList>
    </citation>
    <scope>NUCLEOTIDE SEQUENCE [LARGE SCALE GENOMIC DNA]</scope>
    <source>
        <strain evidence="7 8">Alg07</strain>
    </source>
</reference>
<dbReference type="PANTHER" id="PTHR43280">
    <property type="entry name" value="ARAC-FAMILY TRANSCRIPTIONAL REGULATOR"/>
    <property type="match status" value="1"/>
</dbReference>
<dbReference type="InterPro" id="IPR018062">
    <property type="entry name" value="HTH_AraC-typ_CS"/>
</dbReference>
<feature type="domain" description="Response regulatory" evidence="6">
    <location>
        <begin position="2"/>
        <end position="119"/>
    </location>
</feature>
<feature type="domain" description="HTH araC/xylS-type" evidence="5">
    <location>
        <begin position="378"/>
        <end position="476"/>
    </location>
</feature>
<evidence type="ECO:0008006" key="9">
    <source>
        <dbReference type="Google" id="ProtNLM"/>
    </source>
</evidence>
<keyword evidence="4" id="KW-0597">Phosphoprotein</keyword>
<dbReference type="GO" id="GO:0043565">
    <property type="term" value="F:sequence-specific DNA binding"/>
    <property type="evidence" value="ECO:0007669"/>
    <property type="project" value="InterPro"/>
</dbReference>
<dbReference type="InterPro" id="IPR018060">
    <property type="entry name" value="HTH_AraC"/>
</dbReference>
<evidence type="ECO:0000313" key="7">
    <source>
        <dbReference type="EMBL" id="APH03443.1"/>
    </source>
</evidence>
<protein>
    <recommendedName>
        <fullName evidence="9">DNA-binding response regulator</fullName>
    </recommendedName>
</protein>
<dbReference type="PRINTS" id="PR00032">
    <property type="entry name" value="HTHARAC"/>
</dbReference>
<dbReference type="InterPro" id="IPR001789">
    <property type="entry name" value="Sig_transdc_resp-reg_receiver"/>
</dbReference>
<keyword evidence="3" id="KW-0804">Transcription</keyword>
<sequence length="481" mass="55424">MNIMIVDDEMIERKAMKKFIEESFSHIRVIAEAQNGRMAIEKAREHKPDVMIMDIHMPGINGLDAIELIKKELPQTKFIMVSAYDSFEYAKSAMKFGVKEYILKPSQKQETLEALIRVEKEIQAEKVHVVETQNLANQQVISAIIQNEITAETKRHFKSEGMSFFYMIQSQGSHQNLLDILHEKVKLPFITKEVGNKLAVLVHSEKKTTHHAKAEALTMARSLTQFFHEKTSIGIGLPYLEVTKLPISYQQALLAATQLEKEANVRYGFADSEERREQDTIRKLEQSLLNEIMAGRVEQANDYYMLIEEHCSLESSEAATLTRLRELALRMKQAVVTERGSTEAVPPGDLDTTHDMRLFIKKLCECMILHKAKHDAITLAKVYIKRHYKESLSLEEVAAYVDLTPTYFTKLFKEETRQTFIEYVTEARIEKAKHLLLQTKDSLKEIAFEVGYKDPNYFSRVFKKMVNMSPKQFRSTTSTTK</sequence>
<evidence type="ECO:0000259" key="5">
    <source>
        <dbReference type="PROSITE" id="PS01124"/>
    </source>
</evidence>
<evidence type="ECO:0000256" key="2">
    <source>
        <dbReference type="ARBA" id="ARBA00023125"/>
    </source>
</evidence>
<evidence type="ECO:0000256" key="4">
    <source>
        <dbReference type="PROSITE-ProRule" id="PRU00169"/>
    </source>
</evidence>
<dbReference type="Gene3D" id="3.40.50.2300">
    <property type="match status" value="1"/>
</dbReference>
<dbReference type="InterPro" id="IPR020449">
    <property type="entry name" value="Tscrpt_reg_AraC-type_HTH"/>
</dbReference>
<dbReference type="GO" id="GO:0003700">
    <property type="term" value="F:DNA-binding transcription factor activity"/>
    <property type="evidence" value="ECO:0007669"/>
    <property type="project" value="InterPro"/>
</dbReference>
<evidence type="ECO:0000256" key="1">
    <source>
        <dbReference type="ARBA" id="ARBA00023015"/>
    </source>
</evidence>
<dbReference type="OrthoDB" id="9794370at2"/>
<dbReference type="Gene3D" id="1.10.10.60">
    <property type="entry name" value="Homeodomain-like"/>
    <property type="match status" value="2"/>
</dbReference>
<dbReference type="PROSITE" id="PS50110">
    <property type="entry name" value="RESPONSE_REGULATORY"/>
    <property type="match status" value="1"/>
</dbReference>
<dbReference type="SMART" id="SM00448">
    <property type="entry name" value="REC"/>
    <property type="match status" value="1"/>
</dbReference>
<organism evidence="7 8">
    <name type="scientific">Bacillus weihaiensis</name>
    <dbReference type="NCBI Taxonomy" id="1547283"/>
    <lineage>
        <taxon>Bacteria</taxon>
        <taxon>Bacillati</taxon>
        <taxon>Bacillota</taxon>
        <taxon>Bacilli</taxon>
        <taxon>Bacillales</taxon>
        <taxon>Bacillaceae</taxon>
        <taxon>Bacillus</taxon>
    </lineage>
</organism>
<name>A0A1L3MM72_9BACI</name>
<evidence type="ECO:0000313" key="8">
    <source>
        <dbReference type="Proteomes" id="UP000181936"/>
    </source>
</evidence>
<gene>
    <name evidence="7" type="ORF">A9C19_00985</name>
</gene>
<keyword evidence="1" id="KW-0805">Transcription regulation</keyword>
<evidence type="ECO:0000256" key="3">
    <source>
        <dbReference type="ARBA" id="ARBA00023163"/>
    </source>
</evidence>
<dbReference type="PROSITE" id="PS00041">
    <property type="entry name" value="HTH_ARAC_FAMILY_1"/>
    <property type="match status" value="1"/>
</dbReference>
<accession>A0A1L3MM72</accession>
<evidence type="ECO:0000259" key="6">
    <source>
        <dbReference type="PROSITE" id="PS50110"/>
    </source>
</evidence>
<dbReference type="PANTHER" id="PTHR43280:SF28">
    <property type="entry name" value="HTH-TYPE TRANSCRIPTIONAL ACTIVATOR RHAS"/>
    <property type="match status" value="1"/>
</dbReference>
<dbReference type="CDD" id="cd17536">
    <property type="entry name" value="REC_YesN-like"/>
    <property type="match status" value="1"/>
</dbReference>
<dbReference type="GO" id="GO:0000160">
    <property type="term" value="P:phosphorelay signal transduction system"/>
    <property type="evidence" value="ECO:0007669"/>
    <property type="project" value="InterPro"/>
</dbReference>
<feature type="modified residue" description="4-aspartylphosphate" evidence="4">
    <location>
        <position position="54"/>
    </location>
</feature>
<dbReference type="STRING" id="1547283.A9C19_00985"/>
<dbReference type="PROSITE" id="PS01124">
    <property type="entry name" value="HTH_ARAC_FAMILY_2"/>
    <property type="match status" value="1"/>
</dbReference>
<dbReference type="Pfam" id="PF00072">
    <property type="entry name" value="Response_reg"/>
    <property type="match status" value="1"/>
</dbReference>
<proteinExistence type="predicted"/>
<keyword evidence="2" id="KW-0238">DNA-binding</keyword>
<dbReference type="InterPro" id="IPR009057">
    <property type="entry name" value="Homeodomain-like_sf"/>
</dbReference>
<keyword evidence="8" id="KW-1185">Reference proteome</keyword>
<dbReference type="InterPro" id="IPR011006">
    <property type="entry name" value="CheY-like_superfamily"/>
</dbReference>
<dbReference type="KEGG" id="bwh:A9C19_00985"/>
<dbReference type="SMART" id="SM00342">
    <property type="entry name" value="HTH_ARAC"/>
    <property type="match status" value="1"/>
</dbReference>
<dbReference type="AlphaFoldDB" id="A0A1L3MM72"/>
<dbReference type="Pfam" id="PF12833">
    <property type="entry name" value="HTH_18"/>
    <property type="match status" value="1"/>
</dbReference>
<dbReference type="InterPro" id="IPR041522">
    <property type="entry name" value="CdaR_GGDEF"/>
</dbReference>
<dbReference type="Proteomes" id="UP000181936">
    <property type="component" value="Chromosome"/>
</dbReference>
<dbReference type="EMBL" id="CP016020">
    <property type="protein sequence ID" value="APH03443.1"/>
    <property type="molecule type" value="Genomic_DNA"/>
</dbReference>
<dbReference type="SUPFAM" id="SSF52172">
    <property type="entry name" value="CheY-like"/>
    <property type="match status" value="1"/>
</dbReference>
<dbReference type="SUPFAM" id="SSF46689">
    <property type="entry name" value="Homeodomain-like"/>
    <property type="match status" value="2"/>
</dbReference>